<dbReference type="GO" id="GO:0003676">
    <property type="term" value="F:nucleic acid binding"/>
    <property type="evidence" value="ECO:0007669"/>
    <property type="project" value="InterPro"/>
</dbReference>
<dbReference type="SUPFAM" id="SSF57756">
    <property type="entry name" value="Retrovirus zinc finger-like domains"/>
    <property type="match status" value="1"/>
</dbReference>
<evidence type="ECO:0000313" key="1">
    <source>
        <dbReference type="EMBL" id="GFA67349.1"/>
    </source>
</evidence>
<dbReference type="AlphaFoldDB" id="A0A699K218"/>
<dbReference type="EMBL" id="BKCJ010466415">
    <property type="protein sequence ID" value="GFA67349.1"/>
    <property type="molecule type" value="Genomic_DNA"/>
</dbReference>
<name>A0A699K218_TANCI</name>
<accession>A0A699K218</accession>
<protein>
    <submittedName>
        <fullName evidence="1">Uncharacterized protein</fullName>
    </submittedName>
</protein>
<organism evidence="1">
    <name type="scientific">Tanacetum cinerariifolium</name>
    <name type="common">Dalmatian daisy</name>
    <name type="synonym">Chrysanthemum cinerariifolium</name>
    <dbReference type="NCBI Taxonomy" id="118510"/>
    <lineage>
        <taxon>Eukaryota</taxon>
        <taxon>Viridiplantae</taxon>
        <taxon>Streptophyta</taxon>
        <taxon>Embryophyta</taxon>
        <taxon>Tracheophyta</taxon>
        <taxon>Spermatophyta</taxon>
        <taxon>Magnoliopsida</taxon>
        <taxon>eudicotyledons</taxon>
        <taxon>Gunneridae</taxon>
        <taxon>Pentapetalae</taxon>
        <taxon>asterids</taxon>
        <taxon>campanulids</taxon>
        <taxon>Asterales</taxon>
        <taxon>Asteraceae</taxon>
        <taxon>Asteroideae</taxon>
        <taxon>Anthemideae</taxon>
        <taxon>Anthemidinae</taxon>
        <taxon>Tanacetum</taxon>
    </lineage>
</organism>
<dbReference type="InterPro" id="IPR036875">
    <property type="entry name" value="Znf_CCHC_sf"/>
</dbReference>
<sequence length="266" mass="29915">MTDYSLWEVILNGDSPVPTRIIEGVLQPFAPITVEQRLAIKNELKVHGTLLMALPDKHQLKFNSHKDAKTLMEAIEKRFGTTSQNLGFVSSNSTNSTTDSVSAAASVAAACVKLHASPLPNIDVDDLEEMVLRWQMAILTMRARRFLQKTGRNLGANGPTSKGFDMSKVECYNFHMKGHFARECSYDWSYQAEEEPVNFALMDFSSNSSSDNETGLESIEARLLVYKQNEFVFEENIKLLNIKVQLRDTALVTLRHKLKKAKQEKG</sequence>
<comment type="caution">
    <text evidence="1">The sequence shown here is derived from an EMBL/GenBank/DDBJ whole genome shotgun (WGS) entry which is preliminary data.</text>
</comment>
<gene>
    <name evidence="1" type="ORF">Tci_639321</name>
</gene>
<proteinExistence type="predicted"/>
<reference evidence="1" key="1">
    <citation type="journal article" date="2019" name="Sci. Rep.">
        <title>Draft genome of Tanacetum cinerariifolium, the natural source of mosquito coil.</title>
        <authorList>
            <person name="Yamashiro T."/>
            <person name="Shiraishi A."/>
            <person name="Satake H."/>
            <person name="Nakayama K."/>
        </authorList>
    </citation>
    <scope>NUCLEOTIDE SEQUENCE</scope>
</reference>
<dbReference type="GO" id="GO:0008270">
    <property type="term" value="F:zinc ion binding"/>
    <property type="evidence" value="ECO:0007669"/>
    <property type="project" value="InterPro"/>
</dbReference>